<comment type="similarity">
    <text evidence="3 14">Belongs to the TPP enzyme family.</text>
</comment>
<evidence type="ECO:0000313" key="19">
    <source>
        <dbReference type="Proteomes" id="UP000649345"/>
    </source>
</evidence>
<feature type="domain" description="Thiamine pyrophosphate enzyme central" evidence="15">
    <location>
        <begin position="192"/>
        <end position="325"/>
    </location>
</feature>
<accession>A0A923RNJ7</accession>
<dbReference type="Gene3D" id="3.40.50.970">
    <property type="match status" value="2"/>
</dbReference>
<feature type="domain" description="Thiamine pyrophosphate enzyme N-terminal TPP-binding" evidence="17">
    <location>
        <begin position="4"/>
        <end position="119"/>
    </location>
</feature>
<evidence type="ECO:0000256" key="1">
    <source>
        <dbReference type="ARBA" id="ARBA00004974"/>
    </source>
</evidence>
<comment type="cofactor">
    <cofactor evidence="14">
        <name>thiamine diphosphate</name>
        <dbReference type="ChEBI" id="CHEBI:58937"/>
    </cofactor>
    <text evidence="14">Binds 1 thiamine pyrophosphate per subunit.</text>
</comment>
<gene>
    <name evidence="18" type="primary">ilvB</name>
    <name evidence="18" type="ORF">H8S44_06690</name>
</gene>
<dbReference type="Gene3D" id="3.40.50.1220">
    <property type="entry name" value="TPP-binding domain"/>
    <property type="match status" value="1"/>
</dbReference>
<evidence type="ECO:0000313" key="18">
    <source>
        <dbReference type="EMBL" id="MBC5659455.1"/>
    </source>
</evidence>
<feature type="domain" description="Thiamine pyrophosphate enzyme TPP-binding" evidence="16">
    <location>
        <begin position="382"/>
        <end position="529"/>
    </location>
</feature>
<evidence type="ECO:0000256" key="3">
    <source>
        <dbReference type="ARBA" id="ARBA00007812"/>
    </source>
</evidence>
<dbReference type="PROSITE" id="PS00187">
    <property type="entry name" value="TPP_ENZYMES"/>
    <property type="match status" value="1"/>
</dbReference>
<evidence type="ECO:0000259" key="15">
    <source>
        <dbReference type="Pfam" id="PF00205"/>
    </source>
</evidence>
<dbReference type="InterPro" id="IPR011766">
    <property type="entry name" value="TPP_enzyme_TPP-bd"/>
</dbReference>
<evidence type="ECO:0000256" key="10">
    <source>
        <dbReference type="ARBA" id="ARBA00022842"/>
    </source>
</evidence>
<dbReference type="SUPFAM" id="SSF52518">
    <property type="entry name" value="Thiamin diphosphate-binding fold (THDP-binding)"/>
    <property type="match status" value="2"/>
</dbReference>
<dbReference type="InterPro" id="IPR012001">
    <property type="entry name" value="Thiamin_PyroP_enz_TPP-bd_dom"/>
</dbReference>
<dbReference type="GO" id="GO:0050660">
    <property type="term" value="F:flavin adenine dinucleotide binding"/>
    <property type="evidence" value="ECO:0007669"/>
    <property type="project" value="InterPro"/>
</dbReference>
<evidence type="ECO:0000256" key="14">
    <source>
        <dbReference type="RuleBase" id="RU003591"/>
    </source>
</evidence>
<dbReference type="InterPro" id="IPR039368">
    <property type="entry name" value="AHAS_TPP"/>
</dbReference>
<dbReference type="EC" id="2.2.1.6" evidence="4 14"/>
<evidence type="ECO:0000256" key="5">
    <source>
        <dbReference type="ARBA" id="ARBA00022605"/>
    </source>
</evidence>
<dbReference type="InterPro" id="IPR029035">
    <property type="entry name" value="DHS-like_NAD/FAD-binding_dom"/>
</dbReference>
<keyword evidence="5 14" id="KW-0028">Amino-acid biosynthesis</keyword>
<dbReference type="GO" id="GO:0009097">
    <property type="term" value="P:isoleucine biosynthetic process"/>
    <property type="evidence" value="ECO:0007669"/>
    <property type="project" value="TreeGrafter"/>
</dbReference>
<evidence type="ECO:0000256" key="2">
    <source>
        <dbReference type="ARBA" id="ARBA00005025"/>
    </source>
</evidence>
<keyword evidence="12 14" id="KW-0100">Branched-chain amino acid biosynthesis</keyword>
<dbReference type="NCBIfam" id="TIGR00118">
    <property type="entry name" value="acolac_lg"/>
    <property type="match status" value="1"/>
</dbReference>
<dbReference type="PANTHER" id="PTHR18968:SF13">
    <property type="entry name" value="ACETOLACTATE SYNTHASE CATALYTIC SUBUNIT, MITOCHONDRIAL"/>
    <property type="match status" value="1"/>
</dbReference>
<dbReference type="PANTHER" id="PTHR18968">
    <property type="entry name" value="THIAMINE PYROPHOSPHATE ENZYMES"/>
    <property type="match status" value="1"/>
</dbReference>
<organism evidence="18 19">
    <name type="scientific">Anaerosacchariphilus hominis</name>
    <dbReference type="NCBI Taxonomy" id="2763017"/>
    <lineage>
        <taxon>Bacteria</taxon>
        <taxon>Bacillati</taxon>
        <taxon>Bacillota</taxon>
        <taxon>Clostridia</taxon>
        <taxon>Lachnospirales</taxon>
        <taxon>Lachnospiraceae</taxon>
        <taxon>Anaerosacchariphilus</taxon>
    </lineage>
</organism>
<comment type="caution">
    <text evidence="18">The sequence shown here is derived from an EMBL/GenBank/DDBJ whole genome shotgun (WGS) entry which is preliminary data.</text>
</comment>
<dbReference type="Pfam" id="PF02776">
    <property type="entry name" value="TPP_enzyme_N"/>
    <property type="match status" value="1"/>
</dbReference>
<proteinExistence type="inferred from homology"/>
<dbReference type="CDD" id="cd07035">
    <property type="entry name" value="TPP_PYR_POX_like"/>
    <property type="match status" value="1"/>
</dbReference>
<evidence type="ECO:0000256" key="13">
    <source>
        <dbReference type="ARBA" id="ARBA00048670"/>
    </source>
</evidence>
<dbReference type="InterPro" id="IPR012846">
    <property type="entry name" value="Acetolactate_synth_lsu"/>
</dbReference>
<keyword evidence="9" id="KW-0274">FAD</keyword>
<evidence type="ECO:0000256" key="12">
    <source>
        <dbReference type="ARBA" id="ARBA00023304"/>
    </source>
</evidence>
<evidence type="ECO:0000256" key="8">
    <source>
        <dbReference type="ARBA" id="ARBA00022723"/>
    </source>
</evidence>
<comment type="pathway">
    <text evidence="2 14">Amino-acid biosynthesis; L-valine biosynthesis; L-valine from pyruvate: step 1/4.</text>
</comment>
<evidence type="ECO:0000256" key="9">
    <source>
        <dbReference type="ARBA" id="ARBA00022827"/>
    </source>
</evidence>
<dbReference type="Proteomes" id="UP000649345">
    <property type="component" value="Unassembled WGS sequence"/>
</dbReference>
<dbReference type="InterPro" id="IPR012000">
    <property type="entry name" value="Thiamin_PyroP_enz_cen_dom"/>
</dbReference>
<dbReference type="GO" id="GO:0005948">
    <property type="term" value="C:acetolactate synthase complex"/>
    <property type="evidence" value="ECO:0007669"/>
    <property type="project" value="TreeGrafter"/>
</dbReference>
<comment type="pathway">
    <text evidence="1 14">Amino-acid biosynthesis; L-isoleucine biosynthesis; L-isoleucine from 2-oxobutanoate: step 1/4.</text>
</comment>
<evidence type="ECO:0000259" key="16">
    <source>
        <dbReference type="Pfam" id="PF02775"/>
    </source>
</evidence>
<evidence type="ECO:0000256" key="6">
    <source>
        <dbReference type="ARBA" id="ARBA00022630"/>
    </source>
</evidence>
<name>A0A923RNJ7_9FIRM</name>
<dbReference type="RefSeq" id="WP_186871812.1">
    <property type="nucleotide sequence ID" value="NZ_JACOOR010000003.1"/>
</dbReference>
<dbReference type="InterPro" id="IPR029061">
    <property type="entry name" value="THDP-binding"/>
</dbReference>
<evidence type="ECO:0000256" key="7">
    <source>
        <dbReference type="ARBA" id="ARBA00022679"/>
    </source>
</evidence>
<dbReference type="AlphaFoldDB" id="A0A923RNJ7"/>
<dbReference type="GO" id="GO:0000287">
    <property type="term" value="F:magnesium ion binding"/>
    <property type="evidence" value="ECO:0007669"/>
    <property type="project" value="UniProtKB-UniRule"/>
</dbReference>
<dbReference type="CDD" id="cd02015">
    <property type="entry name" value="TPP_AHAS"/>
    <property type="match status" value="1"/>
</dbReference>
<sequence length="558" mass="60505">MELTGSQILIECFKEQGVDTVFGYPGGAILNVYDELYKHSDEIRHILTSHEQGASHAADGYARATGKVGVCLATSGPGATNLVTGIATAYMDSVPMVAITCNVGKGLLGRDSFQEVDISGITMPITKHNFIIKDAEALAPALRKAFAIARSGRPGPVLVDITKNATADKAEYEYRKPEEPKRVTDTIKEEDIEKALEMIQKAERPFIFVGGGSVISGASEAVNAFAHKVHAPVCDSLMGKGAFNGTDPLYTGMLGMHGTKASNFGVAHCDLLITLGARFSDRVTGDTNRFAKKAKILQIDIDPAEINKNVLVNGSVIGDVKSVLDILNEKLPELKHDAWVEEVEALKNQYPLKFDDDRLTGPYVVEELYRVTKGDAVITTEVGQNQMWAAQYYKYKEPRTFLTSGGLGTMGYGLGASIGAKIGRPDKTVVNVAGDGCFRMNMNEIATAARYNVPIIELVLNNHVLGMVRQWQTLYYGERYSATVLNDQVDFVKLAEAMGAVGIRVTKKDEVAPAIEKAISLGRPVVLECVIDSDDKVFPMMSPGAPLEETFDADDLKK</sequence>
<dbReference type="FunFam" id="3.40.50.970:FF:000007">
    <property type="entry name" value="Acetolactate synthase"/>
    <property type="match status" value="1"/>
</dbReference>
<dbReference type="FunFam" id="3.40.50.970:FF:000016">
    <property type="entry name" value="Acetolactate synthase"/>
    <property type="match status" value="1"/>
</dbReference>
<dbReference type="Pfam" id="PF02775">
    <property type="entry name" value="TPP_enzyme_C"/>
    <property type="match status" value="1"/>
</dbReference>
<dbReference type="SUPFAM" id="SSF52467">
    <property type="entry name" value="DHS-like NAD/FAD-binding domain"/>
    <property type="match status" value="1"/>
</dbReference>
<dbReference type="EMBL" id="JACOOR010000003">
    <property type="protein sequence ID" value="MBC5659455.1"/>
    <property type="molecule type" value="Genomic_DNA"/>
</dbReference>
<dbReference type="InterPro" id="IPR045229">
    <property type="entry name" value="TPP_enz"/>
</dbReference>
<comment type="catalytic activity">
    <reaction evidence="13 14">
        <text>2 pyruvate + H(+) = (2S)-2-acetolactate + CO2</text>
        <dbReference type="Rhea" id="RHEA:25249"/>
        <dbReference type="ChEBI" id="CHEBI:15361"/>
        <dbReference type="ChEBI" id="CHEBI:15378"/>
        <dbReference type="ChEBI" id="CHEBI:16526"/>
        <dbReference type="ChEBI" id="CHEBI:58476"/>
        <dbReference type="EC" id="2.2.1.6"/>
    </reaction>
</comment>
<reference evidence="18" key="1">
    <citation type="submission" date="2020-08" db="EMBL/GenBank/DDBJ databases">
        <title>Genome public.</title>
        <authorList>
            <person name="Liu C."/>
            <person name="Sun Q."/>
        </authorList>
    </citation>
    <scope>NUCLEOTIDE SEQUENCE</scope>
    <source>
        <strain evidence="18">NSJ-68</strain>
    </source>
</reference>
<evidence type="ECO:0000259" key="17">
    <source>
        <dbReference type="Pfam" id="PF02776"/>
    </source>
</evidence>
<keyword evidence="10 14" id="KW-0460">Magnesium</keyword>
<dbReference type="Pfam" id="PF00205">
    <property type="entry name" value="TPP_enzyme_M"/>
    <property type="match status" value="1"/>
</dbReference>
<dbReference type="GO" id="GO:0030976">
    <property type="term" value="F:thiamine pyrophosphate binding"/>
    <property type="evidence" value="ECO:0007669"/>
    <property type="project" value="UniProtKB-UniRule"/>
</dbReference>
<dbReference type="InterPro" id="IPR000399">
    <property type="entry name" value="TPP-bd_CS"/>
</dbReference>
<keyword evidence="6" id="KW-0285">Flavoprotein</keyword>
<evidence type="ECO:0000256" key="4">
    <source>
        <dbReference type="ARBA" id="ARBA00013145"/>
    </source>
</evidence>
<dbReference type="GO" id="GO:0009099">
    <property type="term" value="P:L-valine biosynthetic process"/>
    <property type="evidence" value="ECO:0007669"/>
    <property type="project" value="TreeGrafter"/>
</dbReference>
<keyword evidence="7 14" id="KW-0808">Transferase</keyword>
<dbReference type="FunFam" id="3.40.50.1220:FF:000008">
    <property type="entry name" value="Acetolactate synthase"/>
    <property type="match status" value="1"/>
</dbReference>
<comment type="cofactor">
    <cofactor evidence="14">
        <name>Mg(2+)</name>
        <dbReference type="ChEBI" id="CHEBI:18420"/>
    </cofactor>
    <text evidence="14">Binds 1 Mg(2+) ion per subunit.</text>
</comment>
<evidence type="ECO:0000256" key="11">
    <source>
        <dbReference type="ARBA" id="ARBA00023052"/>
    </source>
</evidence>
<keyword evidence="8 14" id="KW-0479">Metal-binding</keyword>
<keyword evidence="19" id="KW-1185">Reference proteome</keyword>
<keyword evidence="11 14" id="KW-0786">Thiamine pyrophosphate</keyword>
<protein>
    <recommendedName>
        <fullName evidence="4 14">Acetolactate synthase</fullName>
        <ecNumber evidence="4 14">2.2.1.6</ecNumber>
    </recommendedName>
</protein>
<dbReference type="GO" id="GO:0003984">
    <property type="term" value="F:acetolactate synthase activity"/>
    <property type="evidence" value="ECO:0007669"/>
    <property type="project" value="UniProtKB-EC"/>
</dbReference>